<keyword evidence="14" id="KW-1185">Reference proteome</keyword>
<dbReference type="InterPro" id="IPR000178">
    <property type="entry name" value="TF_IF2_bacterial-like"/>
</dbReference>
<feature type="domain" description="Tr-type G" evidence="12">
    <location>
        <begin position="493"/>
        <end position="662"/>
    </location>
</feature>
<dbReference type="InterPro" id="IPR009000">
    <property type="entry name" value="Transl_B-barrel_sf"/>
</dbReference>
<dbReference type="SUPFAM" id="SSF52156">
    <property type="entry name" value="Initiation factor IF2/eIF5b, domain 3"/>
    <property type="match status" value="1"/>
</dbReference>
<dbReference type="Gene3D" id="2.40.30.10">
    <property type="entry name" value="Translation factors"/>
    <property type="match status" value="2"/>
</dbReference>
<dbReference type="GO" id="GO:0003743">
    <property type="term" value="F:translation initiation factor activity"/>
    <property type="evidence" value="ECO:0007669"/>
    <property type="project" value="UniProtKB-UniRule"/>
</dbReference>
<comment type="caution">
    <text evidence="13">The sequence shown here is derived from an EMBL/GenBank/DDBJ whole genome shotgun (WGS) entry which is preliminary data.</text>
</comment>
<evidence type="ECO:0000259" key="12">
    <source>
        <dbReference type="PROSITE" id="PS51722"/>
    </source>
</evidence>
<dbReference type="CDD" id="cd03702">
    <property type="entry name" value="IF2_mtIF2_II"/>
    <property type="match status" value="1"/>
</dbReference>
<feature type="region of interest" description="Disordered" evidence="11">
    <location>
        <begin position="102"/>
        <end position="136"/>
    </location>
</feature>
<dbReference type="NCBIfam" id="TIGR00487">
    <property type="entry name" value="IF-2"/>
    <property type="match status" value="1"/>
</dbReference>
<dbReference type="SUPFAM" id="SSF50447">
    <property type="entry name" value="Translation proteins"/>
    <property type="match status" value="2"/>
</dbReference>
<feature type="compositionally biased region" description="Gly residues" evidence="11">
    <location>
        <begin position="367"/>
        <end position="377"/>
    </location>
</feature>
<dbReference type="InterPro" id="IPR013575">
    <property type="entry name" value="IF2_assoc_dom_bac"/>
</dbReference>
<dbReference type="OrthoDB" id="9811804at2"/>
<dbReference type="Proteomes" id="UP000245506">
    <property type="component" value="Unassembled WGS sequence"/>
</dbReference>
<dbReference type="FunFam" id="3.40.50.10050:FF:000001">
    <property type="entry name" value="Translation initiation factor IF-2"/>
    <property type="match status" value="1"/>
</dbReference>
<evidence type="ECO:0000313" key="13">
    <source>
        <dbReference type="EMBL" id="PWQ99015.1"/>
    </source>
</evidence>
<comment type="similarity">
    <text evidence="2 9 10">Belongs to the TRAFAC class translation factor GTPase superfamily. Classic translation factor GTPase family. IF-2 subfamily.</text>
</comment>
<gene>
    <name evidence="9" type="primary">infB</name>
    <name evidence="13" type="ORF">DKT75_02340</name>
</gene>
<dbReference type="Pfam" id="PF08364">
    <property type="entry name" value="IF2_assoc"/>
    <property type="match status" value="1"/>
</dbReference>
<evidence type="ECO:0000313" key="14">
    <source>
        <dbReference type="Proteomes" id="UP000245506"/>
    </source>
</evidence>
<dbReference type="CDD" id="cd03692">
    <property type="entry name" value="mtIF2_IVc"/>
    <property type="match status" value="1"/>
</dbReference>
<accession>A0A317CK89</accession>
<dbReference type="Pfam" id="PF11987">
    <property type="entry name" value="IF-2"/>
    <property type="match status" value="1"/>
</dbReference>
<dbReference type="InterPro" id="IPR023115">
    <property type="entry name" value="TIF_IF2_dom3"/>
</dbReference>
<evidence type="ECO:0000256" key="2">
    <source>
        <dbReference type="ARBA" id="ARBA00007733"/>
    </source>
</evidence>
<dbReference type="InterPro" id="IPR053905">
    <property type="entry name" value="EF-G-like_DII"/>
</dbReference>
<dbReference type="RefSeq" id="WP_109821821.1">
    <property type="nucleotide sequence ID" value="NZ_QGKL01000009.1"/>
</dbReference>
<evidence type="ECO:0000256" key="4">
    <source>
        <dbReference type="ARBA" id="ARBA00022490"/>
    </source>
</evidence>
<dbReference type="HAMAP" id="MF_00100_B">
    <property type="entry name" value="IF_2_B"/>
    <property type="match status" value="1"/>
</dbReference>
<feature type="region of interest" description="G-domain" evidence="9">
    <location>
        <begin position="496"/>
        <end position="644"/>
    </location>
</feature>
<dbReference type="NCBIfam" id="TIGR00231">
    <property type="entry name" value="small_GTP"/>
    <property type="match status" value="1"/>
</dbReference>
<dbReference type="Gene3D" id="3.40.50.10050">
    <property type="entry name" value="Translation initiation factor IF- 2, domain 3"/>
    <property type="match status" value="1"/>
</dbReference>
<dbReference type="FunFam" id="2.40.30.10:FF:000007">
    <property type="entry name" value="Translation initiation factor IF-2"/>
    <property type="match status" value="1"/>
</dbReference>
<dbReference type="InterPro" id="IPR000795">
    <property type="entry name" value="T_Tr_GTP-bd_dom"/>
</dbReference>
<dbReference type="InterPro" id="IPR044145">
    <property type="entry name" value="IF2_II"/>
</dbReference>
<dbReference type="Pfam" id="PF22042">
    <property type="entry name" value="EF-G_D2"/>
    <property type="match status" value="1"/>
</dbReference>
<dbReference type="Gene3D" id="3.40.50.300">
    <property type="entry name" value="P-loop containing nucleotide triphosphate hydrolases"/>
    <property type="match status" value="1"/>
</dbReference>
<sequence>MSEITVKKLSEMVGAPVETLLQQMQDAGIHVKGADDSITDRQKLDLLEHIRTSTGTVEDTQKTGKITLKKRSNNELKLGGAGKDSRTVNVEVRRKKTILRKNTTAAPIATDAPAVESAEPTNAGTSRAEELGKELEAERKVREQAVIASREKAAKKAAPAKEAIKETEVVAEAPKAVDTPLPAKEATPSPEKVVEVPVATKPVEKKTEKPAEKAKPTPAADIKPTEEKPLEATPAKAKVSEEKVDVKADDKTESTTDTPAKPTLTVNKSKPEDQLDANGLPKDPKLRRAAVAAKARAEAAAIFKKRPSRVKPKPVVAPTPVKPVEAAKPAAAKAAPAKPATPAKPAEKAKKKPFQGRANSAPLNIKGGNGGRGGANRKGGKGRRGQRRNEPTVDQSTEHGFEKPTAPVIREVEIPETIVVSELALQLAVKGADIIRAMMGMGVMATINQALDQDTAILIVEEMGHKGVPVKAIDEESQVADLIENLGDFELHARPPVVTIMGHVDHGKTSLLDYIRTTRVASGEAGGITQHIGAYHVETDNGIVSFLDTPGHAAFTAMRARGAKATDIVILVVAADDGVMPQTKEAIEHTRASGVPLIVAINKIDKEGADPEKVKTELSNFGVIGEDWGGEDIFCNVSAKTGQGVPELLEAILLVAELQELKARTDGPAQGLVIESRLEKGRGAVSTVLVQQGTLKRGDMLLAGAEYGRIRAMINEDGKPVEEVGPSIPVEILGLSGTPSAGEPVMVMGNERKAREIAEKRHNKERETRFAAQQAAKLDEMFSKMRDGEKSALNVLLKTDVHGSLEALRDSLNKLSTDEVVVKIVSSGVGGISETDIALAQAADAVVMGFNVRADVSARRIASEAGIELRYYSIIYELIDDVRDALSGLLKPELREEMTGLAEVKGVFKGSGFGAIAGCLVTEGVVKKGNPIRVLRDNVVIFEGELESLRRHQEDVNDVRMGTECGIGVKNYDDVQEGDQIEIYTRTIIERTLEK</sequence>
<keyword evidence="7 9" id="KW-0648">Protein biosynthesis</keyword>
<dbReference type="Gene3D" id="3.30.56.50">
    <property type="entry name" value="Putative DNA-binding domain, N-terminal subdomain of bacterial translation initiation factor IF2"/>
    <property type="match status" value="1"/>
</dbReference>
<feature type="compositionally biased region" description="Basic residues" evidence="11">
    <location>
        <begin position="303"/>
        <end position="312"/>
    </location>
</feature>
<dbReference type="AlphaFoldDB" id="A0A317CK89"/>
<evidence type="ECO:0000256" key="10">
    <source>
        <dbReference type="RuleBase" id="RU000644"/>
    </source>
</evidence>
<dbReference type="GO" id="GO:0003924">
    <property type="term" value="F:GTPase activity"/>
    <property type="evidence" value="ECO:0007669"/>
    <property type="project" value="UniProtKB-UniRule"/>
</dbReference>
<feature type="compositionally biased region" description="Basic and acidic residues" evidence="11">
    <location>
        <begin position="127"/>
        <end position="136"/>
    </location>
</feature>
<feature type="binding site" evidence="9">
    <location>
        <begin position="548"/>
        <end position="552"/>
    </location>
    <ligand>
        <name>GTP</name>
        <dbReference type="ChEBI" id="CHEBI:37565"/>
    </ligand>
</feature>
<dbReference type="Pfam" id="PF03144">
    <property type="entry name" value="GTP_EFTU_D2"/>
    <property type="match status" value="1"/>
</dbReference>
<reference evidence="13 14" key="1">
    <citation type="submission" date="2018-05" db="EMBL/GenBank/DDBJ databases">
        <title>Leucothrix arctica sp. nov., isolated from Arctic seawater.</title>
        <authorList>
            <person name="Choi A."/>
            <person name="Baek K."/>
        </authorList>
    </citation>
    <scope>NUCLEOTIDE SEQUENCE [LARGE SCALE GENOMIC DNA]</scope>
    <source>
        <strain evidence="13 14">IMCC9719</strain>
    </source>
</reference>
<feature type="binding site" evidence="9">
    <location>
        <begin position="602"/>
        <end position="605"/>
    </location>
    <ligand>
        <name>GTP</name>
        <dbReference type="ChEBI" id="CHEBI:37565"/>
    </ligand>
</feature>
<dbReference type="FunFam" id="2.40.30.10:FF:000008">
    <property type="entry name" value="Translation initiation factor IF-2"/>
    <property type="match status" value="1"/>
</dbReference>
<dbReference type="PANTHER" id="PTHR43381:SF5">
    <property type="entry name" value="TR-TYPE G DOMAIN-CONTAINING PROTEIN"/>
    <property type="match status" value="1"/>
</dbReference>
<evidence type="ECO:0000256" key="1">
    <source>
        <dbReference type="ARBA" id="ARBA00004496"/>
    </source>
</evidence>
<evidence type="ECO:0000256" key="7">
    <source>
        <dbReference type="ARBA" id="ARBA00022917"/>
    </source>
</evidence>
<dbReference type="FunFam" id="3.40.50.300:FF:000019">
    <property type="entry name" value="Translation initiation factor IF-2"/>
    <property type="match status" value="1"/>
</dbReference>
<feature type="compositionally biased region" description="Basic and acidic residues" evidence="11">
    <location>
        <begin position="202"/>
        <end position="215"/>
    </location>
</feature>
<proteinExistence type="inferred from homology"/>
<evidence type="ECO:0000256" key="11">
    <source>
        <dbReference type="SAM" id="MobiDB-lite"/>
    </source>
</evidence>
<dbReference type="InterPro" id="IPR036925">
    <property type="entry name" value="TIF_IF2_dom3_sf"/>
</dbReference>
<protein>
    <recommendedName>
        <fullName evidence="3 9">Translation initiation factor IF-2</fullName>
    </recommendedName>
</protein>
<dbReference type="GO" id="GO:0005525">
    <property type="term" value="F:GTP binding"/>
    <property type="evidence" value="ECO:0007669"/>
    <property type="project" value="UniProtKB-KW"/>
</dbReference>
<keyword evidence="6 9" id="KW-0547">Nucleotide-binding</keyword>
<feature type="binding site" evidence="9">
    <location>
        <begin position="502"/>
        <end position="509"/>
    </location>
    <ligand>
        <name>GTP</name>
        <dbReference type="ChEBI" id="CHEBI:37565"/>
    </ligand>
</feature>
<dbReference type="InterPro" id="IPR004161">
    <property type="entry name" value="EFTu-like_2"/>
</dbReference>
<dbReference type="SUPFAM" id="SSF52540">
    <property type="entry name" value="P-loop containing nucleoside triphosphate hydrolases"/>
    <property type="match status" value="1"/>
</dbReference>
<keyword evidence="5 9" id="KW-0396">Initiation factor</keyword>
<evidence type="ECO:0000256" key="5">
    <source>
        <dbReference type="ARBA" id="ARBA00022540"/>
    </source>
</evidence>
<dbReference type="InterPro" id="IPR027417">
    <property type="entry name" value="P-loop_NTPase"/>
</dbReference>
<dbReference type="PROSITE" id="PS51722">
    <property type="entry name" value="G_TR_2"/>
    <property type="match status" value="1"/>
</dbReference>
<dbReference type="SUPFAM" id="SSF46955">
    <property type="entry name" value="Putative DNA-binding domain"/>
    <property type="match status" value="1"/>
</dbReference>
<evidence type="ECO:0000256" key="8">
    <source>
        <dbReference type="ARBA" id="ARBA00023134"/>
    </source>
</evidence>
<dbReference type="PANTHER" id="PTHR43381">
    <property type="entry name" value="TRANSLATION INITIATION FACTOR IF-2-RELATED"/>
    <property type="match status" value="1"/>
</dbReference>
<dbReference type="InterPro" id="IPR009061">
    <property type="entry name" value="DNA-bd_dom_put_sf"/>
</dbReference>
<comment type="function">
    <text evidence="9 10">One of the essential components for the initiation of protein synthesis. Protects formylmethionyl-tRNA from spontaneous hydrolysis and promotes its binding to the 30S ribosomal subunits. Also involved in the hydrolysis of GTP during the formation of the 70S ribosomal complex.</text>
</comment>
<comment type="subcellular location">
    <subcellularLocation>
        <location evidence="1 9">Cytoplasm</location>
    </subcellularLocation>
</comment>
<dbReference type="EMBL" id="QGKL01000009">
    <property type="protein sequence ID" value="PWQ99015.1"/>
    <property type="molecule type" value="Genomic_DNA"/>
</dbReference>
<dbReference type="InterPro" id="IPR005225">
    <property type="entry name" value="Small_GTP-bd"/>
</dbReference>
<feature type="compositionally biased region" description="Low complexity" evidence="11">
    <location>
        <begin position="103"/>
        <end position="114"/>
    </location>
</feature>
<dbReference type="InterPro" id="IPR006847">
    <property type="entry name" value="IF2_N"/>
</dbReference>
<organism evidence="13 14">
    <name type="scientific">Leucothrix arctica</name>
    <dbReference type="NCBI Taxonomy" id="1481894"/>
    <lineage>
        <taxon>Bacteria</taxon>
        <taxon>Pseudomonadati</taxon>
        <taxon>Pseudomonadota</taxon>
        <taxon>Gammaproteobacteria</taxon>
        <taxon>Thiotrichales</taxon>
        <taxon>Thiotrichaceae</taxon>
        <taxon>Leucothrix</taxon>
    </lineage>
</organism>
<feature type="compositionally biased region" description="Low complexity" evidence="11">
    <location>
        <begin position="289"/>
        <end position="302"/>
    </location>
</feature>
<dbReference type="CDD" id="cd01887">
    <property type="entry name" value="IF2_eIF5B"/>
    <property type="match status" value="1"/>
</dbReference>
<feature type="compositionally biased region" description="Basic and acidic residues" evidence="11">
    <location>
        <begin position="238"/>
        <end position="254"/>
    </location>
</feature>
<feature type="region of interest" description="Disordered" evidence="11">
    <location>
        <begin position="152"/>
        <end position="401"/>
    </location>
</feature>
<keyword evidence="4 9" id="KW-0963">Cytoplasm</keyword>
<evidence type="ECO:0000256" key="3">
    <source>
        <dbReference type="ARBA" id="ARBA00020675"/>
    </source>
</evidence>
<feature type="compositionally biased region" description="Basic and acidic residues" evidence="11">
    <location>
        <begin position="387"/>
        <end position="401"/>
    </location>
</feature>
<name>A0A317CK89_9GAMM</name>
<feature type="compositionally biased region" description="Low complexity" evidence="11">
    <location>
        <begin position="322"/>
        <end position="344"/>
    </location>
</feature>
<dbReference type="Pfam" id="PF00009">
    <property type="entry name" value="GTP_EFTU"/>
    <property type="match status" value="1"/>
</dbReference>
<dbReference type="InterPro" id="IPR015760">
    <property type="entry name" value="TIF_IF2"/>
</dbReference>
<evidence type="ECO:0000256" key="6">
    <source>
        <dbReference type="ARBA" id="ARBA00022741"/>
    </source>
</evidence>
<evidence type="ECO:0000256" key="9">
    <source>
        <dbReference type="HAMAP-Rule" id="MF_00100"/>
    </source>
</evidence>
<dbReference type="GO" id="GO:0005829">
    <property type="term" value="C:cytosol"/>
    <property type="evidence" value="ECO:0007669"/>
    <property type="project" value="TreeGrafter"/>
</dbReference>
<dbReference type="Pfam" id="PF04760">
    <property type="entry name" value="IF2_N"/>
    <property type="match status" value="2"/>
</dbReference>
<keyword evidence="8 9" id="KW-0342">GTP-binding</keyword>